<protein>
    <submittedName>
        <fullName evidence="6">NUDIX domain-containing protein</fullName>
    </submittedName>
</protein>
<keyword evidence="7" id="KW-1185">Reference proteome</keyword>
<sequence length="170" mass="19864">MEVRKSSRLFIVDSEGRLLLFLYKDEHQAPFWATAGGELKTGESYTDAAARELYEETGLTLKIGHLLKERDEVYAVARSTPARWLEKYYLVECPINSNIFAAEWTDEEKCTIQKWKWWSIKEMQNENPNIFKPKWIPELLSAVLSQRQHSPNKRSDYLALNRAVNHSDLD</sequence>
<evidence type="ECO:0000259" key="5">
    <source>
        <dbReference type="PROSITE" id="PS51462"/>
    </source>
</evidence>
<dbReference type="CDD" id="cd04685">
    <property type="entry name" value="NUDIX_Hydrolase"/>
    <property type="match status" value="1"/>
</dbReference>
<keyword evidence="2 4" id="KW-0378">Hydrolase</keyword>
<gene>
    <name evidence="6" type="ORF">Q4Q50_22045</name>
</gene>
<evidence type="ECO:0000256" key="2">
    <source>
        <dbReference type="ARBA" id="ARBA00022801"/>
    </source>
</evidence>
<dbReference type="InterPro" id="IPR020084">
    <property type="entry name" value="NUDIX_hydrolase_CS"/>
</dbReference>
<dbReference type="PANTHER" id="PTHR43046:SF12">
    <property type="entry name" value="GDP-MANNOSE MANNOSYL HYDROLASE"/>
    <property type="match status" value="1"/>
</dbReference>
<dbReference type="Proteomes" id="UP001249505">
    <property type="component" value="Unassembled WGS sequence"/>
</dbReference>
<dbReference type="InterPro" id="IPR020476">
    <property type="entry name" value="Nudix_hydrolase"/>
</dbReference>
<dbReference type="Gene3D" id="3.90.79.10">
    <property type="entry name" value="Nucleoside Triphosphate Pyrophosphohydrolase"/>
    <property type="match status" value="1"/>
</dbReference>
<keyword evidence="3" id="KW-0460">Magnesium</keyword>
<comment type="similarity">
    <text evidence="4">Belongs to the Nudix hydrolase family.</text>
</comment>
<dbReference type="PROSITE" id="PS51462">
    <property type="entry name" value="NUDIX"/>
    <property type="match status" value="1"/>
</dbReference>
<dbReference type="Pfam" id="PF00293">
    <property type="entry name" value="NUDIX"/>
    <property type="match status" value="1"/>
</dbReference>
<evidence type="ECO:0000313" key="6">
    <source>
        <dbReference type="EMBL" id="MDT3282969.1"/>
    </source>
</evidence>
<evidence type="ECO:0000256" key="4">
    <source>
        <dbReference type="RuleBase" id="RU003476"/>
    </source>
</evidence>
<evidence type="ECO:0000256" key="3">
    <source>
        <dbReference type="ARBA" id="ARBA00022842"/>
    </source>
</evidence>
<evidence type="ECO:0000313" key="7">
    <source>
        <dbReference type="Proteomes" id="UP001249505"/>
    </source>
</evidence>
<accession>A0ABU3G5P8</accession>
<evidence type="ECO:0000256" key="1">
    <source>
        <dbReference type="ARBA" id="ARBA00001946"/>
    </source>
</evidence>
<proteinExistence type="inferred from homology"/>
<dbReference type="PANTHER" id="PTHR43046">
    <property type="entry name" value="GDP-MANNOSE MANNOSYL HYDROLASE"/>
    <property type="match status" value="1"/>
</dbReference>
<dbReference type="RefSeq" id="WP_012089971.1">
    <property type="nucleotide sequence ID" value="NZ_JAUOES010000051.1"/>
</dbReference>
<reference evidence="6 7" key="1">
    <citation type="submission" date="2023-07" db="EMBL/GenBank/DDBJ databases">
        <title>Novel Shewanella species isolated from Baltic Sea sediments.</title>
        <authorList>
            <person name="Martin-Rodriguez A.J."/>
        </authorList>
    </citation>
    <scope>NUCLEOTIDE SEQUENCE [LARGE SCALE GENOMIC DNA]</scope>
    <source>
        <strain evidence="6 7">SP2S1-2</strain>
    </source>
</reference>
<comment type="caution">
    <text evidence="6">The sequence shown here is derived from an EMBL/GenBank/DDBJ whole genome shotgun (WGS) entry which is preliminary data.</text>
</comment>
<dbReference type="EMBL" id="JAUOES010000051">
    <property type="protein sequence ID" value="MDT3282969.1"/>
    <property type="molecule type" value="Genomic_DNA"/>
</dbReference>
<name>A0ABU3G5P8_9GAMM</name>
<dbReference type="PRINTS" id="PR00502">
    <property type="entry name" value="NUDIXFAMILY"/>
</dbReference>
<dbReference type="InterPro" id="IPR015797">
    <property type="entry name" value="NUDIX_hydrolase-like_dom_sf"/>
</dbReference>
<dbReference type="PROSITE" id="PS00893">
    <property type="entry name" value="NUDIX_BOX"/>
    <property type="match status" value="1"/>
</dbReference>
<comment type="cofactor">
    <cofactor evidence="1">
        <name>Mg(2+)</name>
        <dbReference type="ChEBI" id="CHEBI:18420"/>
    </cofactor>
</comment>
<feature type="domain" description="Nudix hydrolase" evidence="5">
    <location>
        <begin position="2"/>
        <end position="141"/>
    </location>
</feature>
<dbReference type="SUPFAM" id="SSF55811">
    <property type="entry name" value="Nudix"/>
    <property type="match status" value="1"/>
</dbReference>
<organism evidence="6 7">
    <name type="scientific">Shewanella scandinavica</name>
    <dbReference type="NCBI Taxonomy" id="3063538"/>
    <lineage>
        <taxon>Bacteria</taxon>
        <taxon>Pseudomonadati</taxon>
        <taxon>Pseudomonadota</taxon>
        <taxon>Gammaproteobacteria</taxon>
        <taxon>Alteromonadales</taxon>
        <taxon>Shewanellaceae</taxon>
        <taxon>Shewanella</taxon>
    </lineage>
</organism>
<dbReference type="InterPro" id="IPR000086">
    <property type="entry name" value="NUDIX_hydrolase_dom"/>
</dbReference>